<keyword evidence="1" id="KW-0067">ATP-binding</keyword>
<evidence type="ECO:0000313" key="1">
    <source>
        <dbReference type="EMBL" id="MFB9762022.1"/>
    </source>
</evidence>
<accession>A0ABV5WNQ6</accession>
<proteinExistence type="predicted"/>
<keyword evidence="2" id="KW-1185">Reference proteome</keyword>
<comment type="caution">
    <text evidence="1">The sequence shown here is derived from an EMBL/GenBank/DDBJ whole genome shotgun (WGS) entry which is preliminary data.</text>
</comment>
<evidence type="ECO:0000313" key="2">
    <source>
        <dbReference type="Proteomes" id="UP001589609"/>
    </source>
</evidence>
<dbReference type="RefSeq" id="WP_379952051.1">
    <property type="nucleotide sequence ID" value="NZ_JBHMAF010000196.1"/>
</dbReference>
<dbReference type="Proteomes" id="UP001589609">
    <property type="component" value="Unassembled WGS sequence"/>
</dbReference>
<dbReference type="EMBL" id="JBHMAF010000196">
    <property type="protein sequence ID" value="MFB9762022.1"/>
    <property type="molecule type" value="Genomic_DNA"/>
</dbReference>
<protein>
    <submittedName>
        <fullName evidence="1">RNA helicase</fullName>
    </submittedName>
</protein>
<organism evidence="1 2">
    <name type="scientific">Ectobacillus funiculus</name>
    <dbReference type="NCBI Taxonomy" id="137993"/>
    <lineage>
        <taxon>Bacteria</taxon>
        <taxon>Bacillati</taxon>
        <taxon>Bacillota</taxon>
        <taxon>Bacilli</taxon>
        <taxon>Bacillales</taxon>
        <taxon>Bacillaceae</taxon>
        <taxon>Ectobacillus</taxon>
    </lineage>
</organism>
<reference evidence="1 2" key="1">
    <citation type="submission" date="2024-09" db="EMBL/GenBank/DDBJ databases">
        <authorList>
            <person name="Sun Q."/>
            <person name="Mori K."/>
        </authorList>
    </citation>
    <scope>NUCLEOTIDE SEQUENCE [LARGE SCALE GENOMIC DNA]</scope>
    <source>
        <strain evidence="1 2">JCM 11201</strain>
    </source>
</reference>
<gene>
    <name evidence="1" type="ORF">ACFFMS_27735</name>
</gene>
<dbReference type="GO" id="GO:0004386">
    <property type="term" value="F:helicase activity"/>
    <property type="evidence" value="ECO:0007669"/>
    <property type="project" value="UniProtKB-KW"/>
</dbReference>
<keyword evidence="1" id="KW-0378">Hydrolase</keyword>
<sequence length="152" mass="17902">MHLTYYLQKDDQSYEAFYTYKEGAMDANEVYARQLCEYFIVNGSQYRLLSNEMDGNEEMLIIEHLGAAAALPGEIFYKNEGIHLEFREYLSPSHMPLLYTLQINPYGRGHWEVIRYLLKDYVDVPTIGICKRDSAELDEDRRCYVLYVTRTV</sequence>
<name>A0ABV5WNQ6_9BACI</name>
<keyword evidence="1" id="KW-0547">Nucleotide-binding</keyword>
<keyword evidence="1" id="KW-0347">Helicase</keyword>